<dbReference type="SUPFAM" id="SSF53335">
    <property type="entry name" value="S-adenosyl-L-methionine-dependent methyltransferases"/>
    <property type="match status" value="1"/>
</dbReference>
<reference evidence="2 4" key="1">
    <citation type="journal article" date="2014" name="ISME J.">
        <title>Trehalose/2-sulfotrehalose biosynthesis and glycine-betaine uptake are widely spread mechanisms for osmoadaptation in the Halobacteriales.</title>
        <authorList>
            <person name="Youssef N.H."/>
            <person name="Savage-Ashlock K.N."/>
            <person name="McCully A.L."/>
            <person name="Luedtke B."/>
            <person name="Shaw E.I."/>
            <person name="Hoff W.D."/>
            <person name="Elshahed M.S."/>
        </authorList>
    </citation>
    <scope>NUCLEOTIDE SEQUENCE [LARGE SCALE GENOMIC DNA]</scope>
    <source>
        <strain evidence="2 4">DX253</strain>
    </source>
</reference>
<evidence type="ECO:0000313" key="5">
    <source>
        <dbReference type="Proteomes" id="UP000184203"/>
    </source>
</evidence>
<dbReference type="Gene3D" id="3.40.50.150">
    <property type="entry name" value="Vaccinia Virus protein VP39"/>
    <property type="match status" value="1"/>
</dbReference>
<name>E7QSH6_HALPU</name>
<keyword evidence="2" id="KW-0808">Transferase</keyword>
<dbReference type="PATRIC" id="fig|797209.4.peg.1749"/>
<evidence type="ECO:0000313" key="3">
    <source>
        <dbReference type="EMBL" id="SHK04743.1"/>
    </source>
</evidence>
<reference evidence="3" key="2">
    <citation type="submission" date="2016-11" db="EMBL/GenBank/DDBJ databases">
        <authorList>
            <person name="Jaros S."/>
            <person name="Januszkiewicz K."/>
            <person name="Wedrychowicz H."/>
        </authorList>
    </citation>
    <scope>NUCLEOTIDE SEQUENCE [LARGE SCALE GENOMIC DNA]</scope>
    <source>
        <strain evidence="3">DX253</strain>
    </source>
</reference>
<dbReference type="EMBL" id="FRAN01000001">
    <property type="protein sequence ID" value="SHK04743.1"/>
    <property type="molecule type" value="Genomic_DNA"/>
</dbReference>
<dbReference type="InterPro" id="IPR029063">
    <property type="entry name" value="SAM-dependent_MTases_sf"/>
</dbReference>
<evidence type="ECO:0000313" key="4">
    <source>
        <dbReference type="Proteomes" id="UP000003751"/>
    </source>
</evidence>
<dbReference type="CDD" id="cd02440">
    <property type="entry name" value="AdoMet_MTases"/>
    <property type="match status" value="1"/>
</dbReference>
<dbReference type="OrthoDB" id="11691at2157"/>
<dbReference type="InterPro" id="IPR041698">
    <property type="entry name" value="Methyltransf_25"/>
</dbReference>
<sequence length="256" mass="29189">MAGLYAHPDYYEIAFDFRDVAAEVDFFEACIDRFGERSNRPDSVLEIACGPSPYLLEFDARGYEFTGLDNSSEMISHSIEKAREHDIEATFLRRDMADFVLPSDVDFAFCALGSLYLDSNEALLSHLDSMADAMTPGSLYCIDGSIDFAGGTSSQSEWETTRGDTTVRFGIEQEPIHTTEQLVRQTLTTRVETPEGTRHFREEYVRKTFAPQEFRMLLERTEFDHVGWFDSFDLSTPVEDCEPGTLHRPVTVLRRR</sequence>
<reference evidence="5" key="3">
    <citation type="submission" date="2016-11" db="EMBL/GenBank/DDBJ databases">
        <authorList>
            <person name="Varghese N."/>
            <person name="Submissions S."/>
        </authorList>
    </citation>
    <scope>NUCLEOTIDE SEQUENCE [LARGE SCALE GENOMIC DNA]</scope>
    <source>
        <strain evidence="5">DX253</strain>
    </source>
</reference>
<dbReference type="GO" id="GO:0008168">
    <property type="term" value="F:methyltransferase activity"/>
    <property type="evidence" value="ECO:0007669"/>
    <property type="project" value="UniProtKB-KW"/>
</dbReference>
<keyword evidence="5" id="KW-1185">Reference proteome</keyword>
<protein>
    <submittedName>
        <fullName evidence="3">Methyltransferase domain-containing protein</fullName>
    </submittedName>
    <submittedName>
        <fullName evidence="2">Methyltransferase type 11</fullName>
    </submittedName>
</protein>
<accession>E7QSH6</accession>
<dbReference type="GO" id="GO:0032259">
    <property type="term" value="P:methylation"/>
    <property type="evidence" value="ECO:0007669"/>
    <property type="project" value="UniProtKB-KW"/>
</dbReference>
<dbReference type="Gene3D" id="2.20.25.110">
    <property type="entry name" value="S-adenosyl-L-methionine-dependent methyltransferases"/>
    <property type="match status" value="1"/>
</dbReference>
<organism evidence="2 4">
    <name type="scientific">Haladaptatus paucihalophilus DX253</name>
    <dbReference type="NCBI Taxonomy" id="797209"/>
    <lineage>
        <taxon>Archaea</taxon>
        <taxon>Methanobacteriati</taxon>
        <taxon>Methanobacteriota</taxon>
        <taxon>Stenosarchaea group</taxon>
        <taxon>Halobacteria</taxon>
        <taxon>Halobacteriales</taxon>
        <taxon>Haladaptataceae</taxon>
        <taxon>Haladaptatus</taxon>
    </lineage>
</organism>
<gene>
    <name evidence="3" type="ORF">SAMN05444342_0391</name>
    <name evidence="2" type="ORF">ZOD2009_08758</name>
</gene>
<proteinExistence type="predicted"/>
<dbReference type="STRING" id="797209.GCA_000376445_00547"/>
<evidence type="ECO:0000313" key="2">
    <source>
        <dbReference type="EMBL" id="EFW92385.1"/>
    </source>
</evidence>
<evidence type="ECO:0000259" key="1">
    <source>
        <dbReference type="Pfam" id="PF13649"/>
    </source>
</evidence>
<dbReference type="eggNOG" id="arCOG01791">
    <property type="taxonomic scope" value="Archaea"/>
</dbReference>
<dbReference type="AlphaFoldDB" id="E7QSH6"/>
<dbReference type="RefSeq" id="WP_007978949.1">
    <property type="nucleotide sequence ID" value="NZ_AEMG01000007.1"/>
</dbReference>
<dbReference type="Proteomes" id="UP000003751">
    <property type="component" value="Unassembled WGS sequence"/>
</dbReference>
<dbReference type="Pfam" id="PF13649">
    <property type="entry name" value="Methyltransf_25"/>
    <property type="match status" value="1"/>
</dbReference>
<feature type="domain" description="Methyltransferase" evidence="1">
    <location>
        <begin position="44"/>
        <end position="137"/>
    </location>
</feature>
<dbReference type="Proteomes" id="UP000184203">
    <property type="component" value="Unassembled WGS sequence"/>
</dbReference>
<keyword evidence="2" id="KW-0489">Methyltransferase</keyword>
<dbReference type="EMBL" id="AEMG01000007">
    <property type="protein sequence ID" value="EFW92385.1"/>
    <property type="molecule type" value="Genomic_DNA"/>
</dbReference>